<keyword evidence="4 11" id="KW-1133">Transmembrane helix</keyword>
<dbReference type="RefSeq" id="WP_068899063.1">
    <property type="nucleotide sequence ID" value="NZ_JBHUIF010000020.1"/>
</dbReference>
<dbReference type="Proteomes" id="UP000094936">
    <property type="component" value="Unassembled WGS sequence"/>
</dbReference>
<proteinExistence type="predicted"/>
<sequence length="575" mass="61923">MSSQPTTKNTATAYQVTALALMAMVIGVLTSTVATGFVAAVQWLNDYLYISPISRVKLYYSVLLSSVVTITVTTLGGLLTGLLLHYLSNEKRPLGPPDTILAVQLNKELPDTRSGVVSTLASIISLGCGASVGQYGPLVYLGALVGNIIRKCQITSDDTRNIMIACGVAAAISSAFSAPIAGLVFAHEVILRHFSMRAFAPTTIASAASYIFSDFTFDIEPLFLVDFVGVEHGVEFLLFVLLGLFSACLALIFISSLLHGQKWAKSIPLPLFIKPALAGLILGCCALLVPEILGIGTETMRFATIEGAFSLPELLSIMLMKLVVTVLCISFGFVGGVFSPLLLIGILFGAFNWMLINDVFELINSGITVYAICGMMAVTSPVIGAPLTCILIVFELTRNYELTIAAMVSVVFSNLLVAKVYGRSLFDSQLLSRGFNLAEGRDQAILQTTTVQDVMRNDFPIACIDESLTNIFNRLDSSPWSEVYIIENNGKFLGTLRPTATSSAHLKDCLHSPRLLFSTSTTLWQAMESLEGFVGDAVPIVDDEGKLIAVVTEADVISAYMRVVHMIQKEERASS</sequence>
<evidence type="ECO:0000256" key="7">
    <source>
        <dbReference type="ARBA" id="ARBA00023173"/>
    </source>
</evidence>
<keyword evidence="14" id="KW-1185">Reference proteome</keyword>
<dbReference type="PANTHER" id="PTHR43427">
    <property type="entry name" value="CHLORIDE CHANNEL PROTEIN CLC-E"/>
    <property type="match status" value="1"/>
</dbReference>
<dbReference type="PANTHER" id="PTHR43427:SF6">
    <property type="entry name" value="CHLORIDE CHANNEL PROTEIN CLC-E"/>
    <property type="match status" value="1"/>
</dbReference>
<dbReference type="STRING" id="1080227.A8L45_02925"/>
<dbReference type="SUPFAM" id="SSF54631">
    <property type="entry name" value="CBS-domain pair"/>
    <property type="match status" value="1"/>
</dbReference>
<evidence type="ECO:0000256" key="11">
    <source>
        <dbReference type="SAM" id="Phobius"/>
    </source>
</evidence>
<evidence type="ECO:0000259" key="12">
    <source>
        <dbReference type="PROSITE" id="PS51371"/>
    </source>
</evidence>
<keyword evidence="7" id="KW-0869">Chloride channel</keyword>
<organism evidence="13 14">
    <name type="scientific">Veronia pacifica</name>
    <dbReference type="NCBI Taxonomy" id="1080227"/>
    <lineage>
        <taxon>Bacteria</taxon>
        <taxon>Pseudomonadati</taxon>
        <taxon>Pseudomonadota</taxon>
        <taxon>Gammaproteobacteria</taxon>
        <taxon>Vibrionales</taxon>
        <taxon>Vibrionaceae</taxon>
        <taxon>Veronia</taxon>
    </lineage>
</organism>
<dbReference type="InterPro" id="IPR014743">
    <property type="entry name" value="Cl-channel_core"/>
</dbReference>
<dbReference type="InterPro" id="IPR000644">
    <property type="entry name" value="CBS_dom"/>
</dbReference>
<accession>A0A1C3EQR6</accession>
<dbReference type="Gene3D" id="1.10.3080.10">
    <property type="entry name" value="Clc chloride channel"/>
    <property type="match status" value="1"/>
</dbReference>
<feature type="transmembrane region" description="Helical" evidence="11">
    <location>
        <begin position="237"/>
        <end position="259"/>
    </location>
</feature>
<keyword evidence="10" id="KW-0129">CBS domain</keyword>
<dbReference type="PRINTS" id="PR00762">
    <property type="entry name" value="CLCHANNEL"/>
</dbReference>
<evidence type="ECO:0000256" key="6">
    <source>
        <dbReference type="ARBA" id="ARBA00023136"/>
    </source>
</evidence>
<feature type="transmembrane region" description="Helical" evidence="11">
    <location>
        <begin position="400"/>
        <end position="421"/>
    </location>
</feature>
<dbReference type="OrthoDB" id="9767361at2"/>
<dbReference type="Gene3D" id="3.10.580.10">
    <property type="entry name" value="CBS-domain"/>
    <property type="match status" value="1"/>
</dbReference>
<keyword evidence="9" id="KW-0407">Ion channel</keyword>
<feature type="transmembrane region" description="Helical" evidence="11">
    <location>
        <begin position="12"/>
        <end position="38"/>
    </location>
</feature>
<evidence type="ECO:0000256" key="1">
    <source>
        <dbReference type="ARBA" id="ARBA00004141"/>
    </source>
</evidence>
<evidence type="ECO:0000256" key="9">
    <source>
        <dbReference type="ARBA" id="ARBA00023303"/>
    </source>
</evidence>
<keyword evidence="5" id="KW-0406">Ion transport</keyword>
<evidence type="ECO:0000256" key="3">
    <source>
        <dbReference type="ARBA" id="ARBA00022692"/>
    </source>
</evidence>
<evidence type="ECO:0000256" key="8">
    <source>
        <dbReference type="ARBA" id="ARBA00023214"/>
    </source>
</evidence>
<dbReference type="Pfam" id="PF00654">
    <property type="entry name" value="Voltage_CLC"/>
    <property type="match status" value="1"/>
</dbReference>
<dbReference type="PROSITE" id="PS51371">
    <property type="entry name" value="CBS"/>
    <property type="match status" value="1"/>
</dbReference>
<dbReference type="AlphaFoldDB" id="A0A1C3EQR6"/>
<evidence type="ECO:0000313" key="13">
    <source>
        <dbReference type="EMBL" id="ODA35594.1"/>
    </source>
</evidence>
<feature type="transmembrane region" description="Helical" evidence="11">
    <location>
        <begin position="162"/>
        <end position="186"/>
    </location>
</feature>
<keyword evidence="3 11" id="KW-0812">Transmembrane</keyword>
<feature type="transmembrane region" description="Helical" evidence="11">
    <location>
        <begin position="367"/>
        <end position="394"/>
    </location>
</feature>
<feature type="domain" description="CBS" evidence="12">
    <location>
        <begin position="510"/>
        <end position="570"/>
    </location>
</feature>
<dbReference type="InterPro" id="IPR050368">
    <property type="entry name" value="ClC-type_chloride_channel"/>
</dbReference>
<evidence type="ECO:0000256" key="10">
    <source>
        <dbReference type="PROSITE-ProRule" id="PRU00703"/>
    </source>
</evidence>
<keyword evidence="6 11" id="KW-0472">Membrane</keyword>
<dbReference type="EMBL" id="LYBM01000003">
    <property type="protein sequence ID" value="ODA35594.1"/>
    <property type="molecule type" value="Genomic_DNA"/>
</dbReference>
<dbReference type="GO" id="GO:0005254">
    <property type="term" value="F:chloride channel activity"/>
    <property type="evidence" value="ECO:0007669"/>
    <property type="project" value="UniProtKB-KW"/>
</dbReference>
<keyword evidence="8" id="KW-0868">Chloride</keyword>
<feature type="transmembrane region" description="Helical" evidence="11">
    <location>
        <begin position="116"/>
        <end position="142"/>
    </location>
</feature>
<evidence type="ECO:0000256" key="4">
    <source>
        <dbReference type="ARBA" id="ARBA00022989"/>
    </source>
</evidence>
<gene>
    <name evidence="13" type="ORF">A8L45_02925</name>
</gene>
<protein>
    <recommendedName>
        <fullName evidence="12">CBS domain-containing protein</fullName>
    </recommendedName>
</protein>
<feature type="transmembrane region" description="Helical" evidence="11">
    <location>
        <begin position="322"/>
        <end position="355"/>
    </location>
</feature>
<name>A0A1C3EQR6_9GAMM</name>
<dbReference type="GO" id="GO:0034707">
    <property type="term" value="C:chloride channel complex"/>
    <property type="evidence" value="ECO:0007669"/>
    <property type="project" value="UniProtKB-KW"/>
</dbReference>
<keyword evidence="2" id="KW-0813">Transport</keyword>
<feature type="transmembrane region" description="Helical" evidence="11">
    <location>
        <begin position="271"/>
        <end position="293"/>
    </location>
</feature>
<dbReference type="InterPro" id="IPR001807">
    <property type="entry name" value="ClC"/>
</dbReference>
<evidence type="ECO:0000256" key="2">
    <source>
        <dbReference type="ARBA" id="ARBA00022448"/>
    </source>
</evidence>
<dbReference type="InterPro" id="IPR046342">
    <property type="entry name" value="CBS_dom_sf"/>
</dbReference>
<feature type="transmembrane region" description="Helical" evidence="11">
    <location>
        <begin position="58"/>
        <end position="84"/>
    </location>
</feature>
<dbReference type="CDD" id="cd00400">
    <property type="entry name" value="Voltage_gated_ClC"/>
    <property type="match status" value="1"/>
</dbReference>
<reference evidence="13 14" key="1">
    <citation type="submission" date="2016-05" db="EMBL/GenBank/DDBJ databases">
        <title>Genomic Taxonomy of the Vibrionaceae.</title>
        <authorList>
            <person name="Gomez-Gil B."/>
            <person name="Enciso-Ibarra J."/>
        </authorList>
    </citation>
    <scope>NUCLEOTIDE SEQUENCE [LARGE SCALE GENOMIC DNA]</scope>
    <source>
        <strain evidence="13 14">CAIM 1920</strain>
    </source>
</reference>
<comment type="caution">
    <text evidence="13">The sequence shown here is derived from an EMBL/GenBank/DDBJ whole genome shotgun (WGS) entry which is preliminary data.</text>
</comment>
<dbReference type="Pfam" id="PF00571">
    <property type="entry name" value="CBS"/>
    <property type="match status" value="1"/>
</dbReference>
<evidence type="ECO:0000256" key="5">
    <source>
        <dbReference type="ARBA" id="ARBA00023065"/>
    </source>
</evidence>
<comment type="subcellular location">
    <subcellularLocation>
        <location evidence="1">Membrane</location>
        <topology evidence="1">Multi-pass membrane protein</topology>
    </subcellularLocation>
</comment>
<evidence type="ECO:0000313" key="14">
    <source>
        <dbReference type="Proteomes" id="UP000094936"/>
    </source>
</evidence>
<dbReference type="SUPFAM" id="SSF81340">
    <property type="entry name" value="Clc chloride channel"/>
    <property type="match status" value="1"/>
</dbReference>